<evidence type="ECO:0000256" key="4">
    <source>
        <dbReference type="SAM" id="MobiDB-lite"/>
    </source>
</evidence>
<proteinExistence type="inferred from homology"/>
<feature type="compositionally biased region" description="Polar residues" evidence="4">
    <location>
        <begin position="424"/>
        <end position="436"/>
    </location>
</feature>
<feature type="region of interest" description="Disordered" evidence="4">
    <location>
        <begin position="1"/>
        <end position="20"/>
    </location>
</feature>
<dbReference type="InterPro" id="IPR001288">
    <property type="entry name" value="Translation_initiation_fac_3"/>
</dbReference>
<feature type="compositionally biased region" description="Polar residues" evidence="4">
    <location>
        <begin position="532"/>
        <end position="542"/>
    </location>
</feature>
<protein>
    <recommendedName>
        <fullName evidence="5">Translation initiation factor 3 N-terminal domain-containing protein</fullName>
    </recommendedName>
</protein>
<feature type="region of interest" description="Disordered" evidence="4">
    <location>
        <begin position="295"/>
        <end position="326"/>
    </location>
</feature>
<evidence type="ECO:0000313" key="6">
    <source>
        <dbReference type="EnsemblPlants" id="OMERI02G00110.1"/>
    </source>
</evidence>
<feature type="compositionally biased region" description="Basic and acidic residues" evidence="4">
    <location>
        <begin position="340"/>
        <end position="353"/>
    </location>
</feature>
<evidence type="ECO:0000256" key="2">
    <source>
        <dbReference type="ARBA" id="ARBA00022540"/>
    </source>
</evidence>
<feature type="compositionally biased region" description="Polar residues" evidence="4">
    <location>
        <begin position="376"/>
        <end position="396"/>
    </location>
</feature>
<feature type="region of interest" description="Disordered" evidence="4">
    <location>
        <begin position="72"/>
        <end position="117"/>
    </location>
</feature>
<dbReference type="Proteomes" id="UP000008021">
    <property type="component" value="Chromosome 2"/>
</dbReference>
<dbReference type="InterPro" id="IPR019814">
    <property type="entry name" value="Translation_initiation_fac_3_N"/>
</dbReference>
<dbReference type="NCBIfam" id="TIGR00168">
    <property type="entry name" value="infC"/>
    <property type="match status" value="1"/>
</dbReference>
<dbReference type="Gene3D" id="3.10.20.80">
    <property type="entry name" value="Translation initiation factor 3 (IF-3), N-terminal domain"/>
    <property type="match status" value="1"/>
</dbReference>
<dbReference type="GO" id="GO:0043022">
    <property type="term" value="F:ribosome binding"/>
    <property type="evidence" value="ECO:0007669"/>
    <property type="project" value="TreeGrafter"/>
</dbReference>
<dbReference type="SUPFAM" id="SSF54364">
    <property type="entry name" value="Translation initiation factor IF3, N-terminal domain"/>
    <property type="match status" value="1"/>
</dbReference>
<dbReference type="InterPro" id="IPR036788">
    <property type="entry name" value="T_IF-3_C_sf"/>
</dbReference>
<dbReference type="GO" id="GO:0032790">
    <property type="term" value="P:ribosome disassembly"/>
    <property type="evidence" value="ECO:0007669"/>
    <property type="project" value="TreeGrafter"/>
</dbReference>
<dbReference type="FunFam" id="3.10.20.80:FF:000005">
    <property type="entry name" value="Predicted protein"/>
    <property type="match status" value="1"/>
</dbReference>
<organism evidence="6">
    <name type="scientific">Oryza meridionalis</name>
    <dbReference type="NCBI Taxonomy" id="40149"/>
    <lineage>
        <taxon>Eukaryota</taxon>
        <taxon>Viridiplantae</taxon>
        <taxon>Streptophyta</taxon>
        <taxon>Embryophyta</taxon>
        <taxon>Tracheophyta</taxon>
        <taxon>Spermatophyta</taxon>
        <taxon>Magnoliopsida</taxon>
        <taxon>Liliopsida</taxon>
        <taxon>Poales</taxon>
        <taxon>Poaceae</taxon>
        <taxon>BOP clade</taxon>
        <taxon>Oryzoideae</taxon>
        <taxon>Oryzeae</taxon>
        <taxon>Oryzinae</taxon>
        <taxon>Oryza</taxon>
    </lineage>
</organism>
<dbReference type="Gene3D" id="3.30.110.10">
    <property type="entry name" value="Translation initiation factor 3 (IF-3), C-terminal domain"/>
    <property type="match status" value="1"/>
</dbReference>
<feature type="compositionally biased region" description="Polar residues" evidence="4">
    <location>
        <begin position="457"/>
        <end position="467"/>
    </location>
</feature>
<dbReference type="eggNOG" id="ENOG502QWD8">
    <property type="taxonomic scope" value="Eukaryota"/>
</dbReference>
<name>A0A0E0CDP9_9ORYZ</name>
<dbReference type="Pfam" id="PF05198">
    <property type="entry name" value="IF3_N"/>
    <property type="match status" value="1"/>
</dbReference>
<sequence>MDLTTPFRASPGPPRTRGGATATRTTLYCFVGSAAAAGEGGWRVEVRMMALRRAVGIGSAAALRSAAYLRRASPSPARPHPLVPPPPAARTFAAPPQVMKRSTKDDDDDGPRINNDITSPFVRLVTDQGHSVVPRHEALQLAARMDLDLVEVHRKSDPPVCKIMDFHKEKYKKDVKEKERLKTKSAIVLRGGENKEVRFKGKTELKDLKVKADGITRLMERGYRVKCMAMPSGNEEEDLGGPLSRLLGLIQDVCIVESGPHLDAKHAYVIVRHVKFATKKAGKKASKAIEDVGKGARKNASELSTVTADSGDETTDCGNGAISDQMDNAPAYVSNEFSMQKDAHDRGSRRELSWSKSNPGNYRENMQNVDAGAHRISSSQRAAQTSEGGFGSNNVKSGMEKQEKANEDVVPAETNRYASRRQQIRGDNQGLSQDRSPQGHRRNENEVRYPVNDYQRPLQQNNRQSPRFNDGRLPQEPRRNERGGHIPLNNKQGQFQQMNHPAESAGNGAGYPTPTAKSFGVFSTRKPATSELGKTNGASRTANPDVPKSYGIFSSPRRESGDKSS</sequence>
<dbReference type="PANTHER" id="PTHR10938">
    <property type="entry name" value="TRANSLATION INITIATION FACTOR IF-3"/>
    <property type="match status" value="1"/>
</dbReference>
<dbReference type="EnsemblPlants" id="OMERI02G00110.1">
    <property type="protein sequence ID" value="OMERI02G00110.1"/>
    <property type="gene ID" value="OMERI02G00110"/>
</dbReference>
<feature type="compositionally biased region" description="Polar residues" evidence="4">
    <location>
        <begin position="354"/>
        <end position="368"/>
    </location>
</feature>
<reference evidence="6" key="1">
    <citation type="submission" date="2015-04" db="UniProtKB">
        <authorList>
            <consortium name="EnsemblPlants"/>
        </authorList>
    </citation>
    <scope>IDENTIFICATION</scope>
</reference>
<keyword evidence="2" id="KW-0396">Initiation factor</keyword>
<dbReference type="AlphaFoldDB" id="A0A0E0CDP9"/>
<feature type="compositionally biased region" description="Basic and acidic residues" evidence="4">
    <location>
        <begin position="556"/>
        <end position="565"/>
    </location>
</feature>
<dbReference type="STRING" id="40149.A0A0E0CDP9"/>
<comment type="similarity">
    <text evidence="1">Belongs to the IF-3 family.</text>
</comment>
<dbReference type="GO" id="GO:0003743">
    <property type="term" value="F:translation initiation factor activity"/>
    <property type="evidence" value="ECO:0007669"/>
    <property type="project" value="UniProtKB-KW"/>
</dbReference>
<accession>A0A0E0CDP9</accession>
<dbReference type="PANTHER" id="PTHR10938:SF4">
    <property type="entry name" value="TRANSLATION INITIATION FACTOR IF3-1, MITOCHONDRIAL"/>
    <property type="match status" value="1"/>
</dbReference>
<feature type="compositionally biased region" description="Basic and acidic residues" evidence="4">
    <location>
        <begin position="469"/>
        <end position="484"/>
    </location>
</feature>
<feature type="compositionally biased region" description="Polar residues" evidence="4">
    <location>
        <begin position="489"/>
        <end position="499"/>
    </location>
</feature>
<feature type="domain" description="Translation initiation factor 3 N-terminal" evidence="5">
    <location>
        <begin position="113"/>
        <end position="179"/>
    </location>
</feature>
<evidence type="ECO:0000256" key="3">
    <source>
        <dbReference type="ARBA" id="ARBA00022917"/>
    </source>
</evidence>
<feature type="compositionally biased region" description="Basic and acidic residues" evidence="4">
    <location>
        <begin position="398"/>
        <end position="407"/>
    </location>
</feature>
<keyword evidence="7" id="KW-1185">Reference proteome</keyword>
<dbReference type="HOGENOM" id="CLU_026206_0_0_1"/>
<feature type="compositionally biased region" description="Pro residues" evidence="4">
    <location>
        <begin position="76"/>
        <end position="88"/>
    </location>
</feature>
<dbReference type="FunFam" id="3.30.110.10:FF:000005">
    <property type="entry name" value="Translation initiation factor 3 (IF-3) family protein"/>
    <property type="match status" value="1"/>
</dbReference>
<dbReference type="InterPro" id="IPR036787">
    <property type="entry name" value="T_IF-3_N_sf"/>
</dbReference>
<keyword evidence="3" id="KW-0648">Protein biosynthesis</keyword>
<evidence type="ECO:0000256" key="1">
    <source>
        <dbReference type="ARBA" id="ARBA00005439"/>
    </source>
</evidence>
<feature type="region of interest" description="Disordered" evidence="4">
    <location>
        <begin position="340"/>
        <end position="565"/>
    </location>
</feature>
<dbReference type="SUPFAM" id="SSF55200">
    <property type="entry name" value="Translation initiation factor IF3, C-terminal domain"/>
    <property type="match status" value="1"/>
</dbReference>
<evidence type="ECO:0000259" key="5">
    <source>
        <dbReference type="Pfam" id="PF05198"/>
    </source>
</evidence>
<evidence type="ECO:0000313" key="7">
    <source>
        <dbReference type="Proteomes" id="UP000008021"/>
    </source>
</evidence>
<dbReference type="Gramene" id="OMERI02G00110.1">
    <property type="protein sequence ID" value="OMERI02G00110.1"/>
    <property type="gene ID" value="OMERI02G00110"/>
</dbReference>
<reference evidence="6" key="2">
    <citation type="submission" date="2018-05" db="EMBL/GenBank/DDBJ databases">
        <title>OmerRS3 (Oryza meridionalis Reference Sequence Version 3).</title>
        <authorList>
            <person name="Zhang J."/>
            <person name="Kudrna D."/>
            <person name="Lee S."/>
            <person name="Talag J."/>
            <person name="Welchert J."/>
            <person name="Wing R.A."/>
        </authorList>
    </citation>
    <scope>NUCLEOTIDE SEQUENCE [LARGE SCALE GENOMIC DNA]</scope>
    <source>
        <strain evidence="6">cv. OR44</strain>
    </source>
</reference>